<dbReference type="AlphaFoldDB" id="A0A8J6PJV2"/>
<accession>A0A8J6PJV2</accession>
<gene>
    <name evidence="2" type="ORF">H9Y05_08030</name>
</gene>
<feature type="transmembrane region" description="Helical" evidence="1">
    <location>
        <begin position="53"/>
        <end position="72"/>
    </location>
</feature>
<keyword evidence="1" id="KW-0812">Transmembrane</keyword>
<feature type="transmembrane region" description="Helical" evidence="1">
    <location>
        <begin position="84"/>
        <end position="102"/>
    </location>
</feature>
<keyword evidence="1" id="KW-0472">Membrane</keyword>
<proteinExistence type="predicted"/>
<keyword evidence="1" id="KW-1133">Transmembrane helix</keyword>
<dbReference type="PROSITE" id="PS51257">
    <property type="entry name" value="PROKAR_LIPOPROTEIN"/>
    <property type="match status" value="1"/>
</dbReference>
<reference evidence="2" key="1">
    <citation type="submission" date="2020-09" db="EMBL/GenBank/DDBJ databases">
        <title>Taishania pollutisoli gen. nov., sp. nov., Isolated from Tetrabromobisphenol A-Contaminated Soil.</title>
        <authorList>
            <person name="Chen Q."/>
        </authorList>
    </citation>
    <scope>NUCLEOTIDE SEQUENCE</scope>
    <source>
        <strain evidence="2">CZZ-1</strain>
    </source>
</reference>
<dbReference type="RefSeq" id="WP_163489795.1">
    <property type="nucleotide sequence ID" value="NZ_JACVEL010000004.1"/>
</dbReference>
<name>A0A8J6PJV2_9FLAO</name>
<dbReference type="Proteomes" id="UP000652681">
    <property type="component" value="Unassembled WGS sequence"/>
</dbReference>
<evidence type="ECO:0000313" key="3">
    <source>
        <dbReference type="Proteomes" id="UP000652681"/>
    </source>
</evidence>
<dbReference type="EMBL" id="JACVEL010000004">
    <property type="protein sequence ID" value="MBC9812420.1"/>
    <property type="molecule type" value="Genomic_DNA"/>
</dbReference>
<organism evidence="2 3">
    <name type="scientific">Taishania pollutisoli</name>
    <dbReference type="NCBI Taxonomy" id="2766479"/>
    <lineage>
        <taxon>Bacteria</taxon>
        <taxon>Pseudomonadati</taxon>
        <taxon>Bacteroidota</taxon>
        <taxon>Flavobacteriia</taxon>
        <taxon>Flavobacteriales</taxon>
        <taxon>Crocinitomicaceae</taxon>
        <taxon>Taishania</taxon>
    </lineage>
</organism>
<feature type="transmembrane region" description="Helical" evidence="1">
    <location>
        <begin position="12"/>
        <end position="33"/>
    </location>
</feature>
<keyword evidence="3" id="KW-1185">Reference proteome</keyword>
<evidence type="ECO:0000313" key="2">
    <source>
        <dbReference type="EMBL" id="MBC9812420.1"/>
    </source>
</evidence>
<comment type="caution">
    <text evidence="2">The sequence shown here is derived from an EMBL/GenBank/DDBJ whole genome shotgun (WGS) entry which is preliminary data.</text>
</comment>
<evidence type="ECO:0000256" key="1">
    <source>
        <dbReference type="SAM" id="Phobius"/>
    </source>
</evidence>
<protein>
    <submittedName>
        <fullName evidence="2">Uncharacterized protein</fullName>
    </submittedName>
</protein>
<sequence>MNLRNWSKEHTKGLIVGILTIIACVFIVIWIFSLRNGMSFNVNFQRFTFMHEFTAKVISLAAIGNLPWFHFVSIRQQKWAFGQGLIVATVLDLLAMLVFKFLL</sequence>